<dbReference type="Gene3D" id="3.30.40.10">
    <property type="entry name" value="Zinc/RING finger domain, C3HC4 (zinc finger)"/>
    <property type="match status" value="1"/>
</dbReference>
<evidence type="ECO:0000256" key="11">
    <source>
        <dbReference type="ARBA" id="ARBA00023136"/>
    </source>
</evidence>
<dbReference type="InterPro" id="IPR001841">
    <property type="entry name" value="Znf_RING"/>
</dbReference>
<dbReference type="EMBL" id="JBANAX010000497">
    <property type="protein sequence ID" value="KAL1206600.1"/>
    <property type="molecule type" value="Genomic_DNA"/>
</dbReference>
<evidence type="ECO:0000256" key="7">
    <source>
        <dbReference type="ARBA" id="ARBA00022771"/>
    </source>
</evidence>
<dbReference type="Proteomes" id="UP001558713">
    <property type="component" value="Unassembled WGS sequence"/>
</dbReference>
<keyword evidence="6" id="KW-0479">Metal-binding</keyword>
<keyword evidence="4" id="KW-0808">Transferase</keyword>
<evidence type="ECO:0000256" key="3">
    <source>
        <dbReference type="ARBA" id="ARBA00012483"/>
    </source>
</evidence>
<evidence type="ECO:0000256" key="6">
    <source>
        <dbReference type="ARBA" id="ARBA00022723"/>
    </source>
</evidence>
<feature type="domain" description="RING-type" evidence="13">
    <location>
        <begin position="309"/>
        <end position="350"/>
    </location>
</feature>
<keyword evidence="15" id="KW-1185">Reference proteome</keyword>
<dbReference type="PANTHER" id="PTHR45977:SF4">
    <property type="entry name" value="RING-TYPE DOMAIN-CONTAINING PROTEIN"/>
    <property type="match status" value="1"/>
</dbReference>
<evidence type="ECO:0000256" key="1">
    <source>
        <dbReference type="ARBA" id="ARBA00000900"/>
    </source>
</evidence>
<comment type="subcellular location">
    <subcellularLocation>
        <location evidence="2">Membrane</location>
        <topology evidence="2">Multi-pass membrane protein</topology>
    </subcellularLocation>
</comment>
<keyword evidence="8" id="KW-0833">Ubl conjugation pathway</keyword>
<evidence type="ECO:0000256" key="2">
    <source>
        <dbReference type="ARBA" id="ARBA00004141"/>
    </source>
</evidence>
<accession>A0ABD1AII7</accession>
<dbReference type="GO" id="GO:0061630">
    <property type="term" value="F:ubiquitin protein ligase activity"/>
    <property type="evidence" value="ECO:0007669"/>
    <property type="project" value="UniProtKB-EC"/>
</dbReference>
<dbReference type="AlphaFoldDB" id="A0ABD1AII7"/>
<sequence length="369" mass="43609">MEAVPELNYQVERDPEPEKVGKVDLNIAFVRPINMDPILTRSSFSCSLLAKEFIEDEDYPYKQQLHYFLTESGVDRRDAIVLILKLIRLAREVTLSVIYCPRYALLMWLTLDVVLVPLSEESYLEEMRKPYLDDYRIDEKIQASVHDYVESCIDDSQIEEVIQAPLDEHEEESFLDDFQNKEMIQEESYIDDSQIEEVIQAPFDEYEEESLLDEFQTEEMIQASRDEYEESFFYDSQIEEVIPASLVEYKFRPASKLKVKSLERSFIKKKKKKSLRRRTYKNKRETISIADQCKIYKRKRKTSSNYDKCTICLENYDSKREVVTLPCGHIFDNQCIVEWLGIGHVCPLCRFKFPCEADEIPQTQMPKVF</sequence>
<evidence type="ECO:0000256" key="5">
    <source>
        <dbReference type="ARBA" id="ARBA00022692"/>
    </source>
</evidence>
<evidence type="ECO:0000259" key="13">
    <source>
        <dbReference type="PROSITE" id="PS50089"/>
    </source>
</evidence>
<keyword evidence="7 12" id="KW-0863">Zinc-finger</keyword>
<dbReference type="InterPro" id="IPR013083">
    <property type="entry name" value="Znf_RING/FYVE/PHD"/>
</dbReference>
<dbReference type="SUPFAM" id="SSF57850">
    <property type="entry name" value="RING/U-box"/>
    <property type="match status" value="1"/>
</dbReference>
<dbReference type="PROSITE" id="PS50089">
    <property type="entry name" value="ZF_RING_2"/>
    <property type="match status" value="1"/>
</dbReference>
<keyword evidence="9" id="KW-0862">Zinc</keyword>
<comment type="catalytic activity">
    <reaction evidence="1">
        <text>S-ubiquitinyl-[E2 ubiquitin-conjugating enzyme]-L-cysteine + [acceptor protein]-L-lysine = [E2 ubiquitin-conjugating enzyme]-L-cysteine + N(6)-ubiquitinyl-[acceptor protein]-L-lysine.</text>
        <dbReference type="EC" id="2.3.2.27"/>
    </reaction>
</comment>
<evidence type="ECO:0000256" key="12">
    <source>
        <dbReference type="PROSITE-ProRule" id="PRU00175"/>
    </source>
</evidence>
<dbReference type="SMART" id="SM00184">
    <property type="entry name" value="RING"/>
    <property type="match status" value="1"/>
</dbReference>
<comment type="caution">
    <text evidence="14">The sequence shown here is derived from an EMBL/GenBank/DDBJ whole genome shotgun (WGS) entry which is preliminary data.</text>
</comment>
<gene>
    <name evidence="14" type="ORF">V5N11_027167</name>
</gene>
<evidence type="ECO:0000256" key="9">
    <source>
        <dbReference type="ARBA" id="ARBA00022833"/>
    </source>
</evidence>
<reference evidence="14 15" key="1">
    <citation type="submission" date="2024-04" db="EMBL/GenBank/DDBJ databases">
        <title>Genome assembly C_amara_ONT_v2.</title>
        <authorList>
            <person name="Yant L."/>
            <person name="Moore C."/>
            <person name="Slenker M."/>
        </authorList>
    </citation>
    <scope>NUCLEOTIDE SEQUENCE [LARGE SCALE GENOMIC DNA]</scope>
    <source>
        <tissue evidence="14">Leaf</tissue>
    </source>
</reference>
<proteinExistence type="predicted"/>
<evidence type="ECO:0000256" key="10">
    <source>
        <dbReference type="ARBA" id="ARBA00022989"/>
    </source>
</evidence>
<evidence type="ECO:0000313" key="15">
    <source>
        <dbReference type="Proteomes" id="UP001558713"/>
    </source>
</evidence>
<dbReference type="GO" id="GO:0008270">
    <property type="term" value="F:zinc ion binding"/>
    <property type="evidence" value="ECO:0007669"/>
    <property type="project" value="UniProtKB-KW"/>
</dbReference>
<dbReference type="EC" id="2.3.2.27" evidence="3"/>
<evidence type="ECO:0000256" key="4">
    <source>
        <dbReference type="ARBA" id="ARBA00022679"/>
    </source>
</evidence>
<dbReference type="PANTHER" id="PTHR45977">
    <property type="entry name" value="TARGET OF ERK KINASE MPK-1"/>
    <property type="match status" value="1"/>
</dbReference>
<keyword evidence="11" id="KW-0472">Membrane</keyword>
<dbReference type="Pfam" id="PF13639">
    <property type="entry name" value="zf-RING_2"/>
    <property type="match status" value="1"/>
</dbReference>
<organism evidence="14 15">
    <name type="scientific">Cardamine amara subsp. amara</name>
    <dbReference type="NCBI Taxonomy" id="228776"/>
    <lineage>
        <taxon>Eukaryota</taxon>
        <taxon>Viridiplantae</taxon>
        <taxon>Streptophyta</taxon>
        <taxon>Embryophyta</taxon>
        <taxon>Tracheophyta</taxon>
        <taxon>Spermatophyta</taxon>
        <taxon>Magnoliopsida</taxon>
        <taxon>eudicotyledons</taxon>
        <taxon>Gunneridae</taxon>
        <taxon>Pentapetalae</taxon>
        <taxon>rosids</taxon>
        <taxon>malvids</taxon>
        <taxon>Brassicales</taxon>
        <taxon>Brassicaceae</taxon>
        <taxon>Cardamineae</taxon>
        <taxon>Cardamine</taxon>
    </lineage>
</organism>
<evidence type="ECO:0000256" key="8">
    <source>
        <dbReference type="ARBA" id="ARBA00022786"/>
    </source>
</evidence>
<protein>
    <recommendedName>
        <fullName evidence="3">RING-type E3 ubiquitin transferase</fullName>
        <ecNumber evidence="3">2.3.2.27</ecNumber>
    </recommendedName>
</protein>
<dbReference type="CDD" id="cd16448">
    <property type="entry name" value="RING-H2"/>
    <property type="match status" value="1"/>
</dbReference>
<dbReference type="GO" id="GO:0016020">
    <property type="term" value="C:membrane"/>
    <property type="evidence" value="ECO:0007669"/>
    <property type="project" value="UniProtKB-SubCell"/>
</dbReference>
<name>A0ABD1AII7_CARAN</name>
<keyword evidence="5" id="KW-0812">Transmembrane</keyword>
<evidence type="ECO:0000313" key="14">
    <source>
        <dbReference type="EMBL" id="KAL1206600.1"/>
    </source>
</evidence>
<keyword evidence="10" id="KW-1133">Transmembrane helix</keyword>